<proteinExistence type="predicted"/>
<dbReference type="EMBL" id="VYKI01000001">
    <property type="protein sequence ID" value="KAA9004356.1"/>
    <property type="molecule type" value="Genomic_DNA"/>
</dbReference>
<feature type="compositionally biased region" description="Basic and acidic residues" evidence="1">
    <location>
        <begin position="43"/>
        <end position="68"/>
    </location>
</feature>
<feature type="compositionally biased region" description="Pro residues" evidence="1">
    <location>
        <begin position="20"/>
        <end position="31"/>
    </location>
</feature>
<keyword evidence="3" id="KW-1185">Reference proteome</keyword>
<accession>A0ABQ6T5W4</accession>
<sequence>MRLLIPVCLSAALMAGCQKPAPPNPGKPPEPQALANAINQPLDRAKDLQKTVDAGAERERKAEAEATQ</sequence>
<comment type="caution">
    <text evidence="2">The sequence shown here is derived from an EMBL/GenBank/DDBJ whole genome shotgun (WGS) entry which is preliminary data.</text>
</comment>
<reference evidence="2 3" key="1">
    <citation type="journal article" date="2020" name="Antonie Van Leeuwenhoek">
        <title>Stenotrophomonas cyclobalanopsidis sp. nov., isolated from the leaf spot disease of Cyclobalanopsis patelliformis.</title>
        <authorList>
            <person name="Bian D.R."/>
            <person name="Xue H."/>
            <person name="Piao C.G."/>
            <person name="Li Y."/>
        </authorList>
    </citation>
    <scope>NUCLEOTIDE SEQUENCE [LARGE SCALE GENOMIC DNA]</scope>
    <source>
        <strain evidence="2 3">TPQG1-4</strain>
    </source>
</reference>
<name>A0ABQ6T5W4_9GAMM</name>
<organism evidence="2 3">
    <name type="scientific">Stenotrophomonas cyclobalanopsidis</name>
    <dbReference type="NCBI Taxonomy" id="2771362"/>
    <lineage>
        <taxon>Bacteria</taxon>
        <taxon>Pseudomonadati</taxon>
        <taxon>Pseudomonadota</taxon>
        <taxon>Gammaproteobacteria</taxon>
        <taxon>Lysobacterales</taxon>
        <taxon>Lysobacteraceae</taxon>
        <taxon>Stenotrophomonas</taxon>
    </lineage>
</organism>
<evidence type="ECO:0000313" key="3">
    <source>
        <dbReference type="Proteomes" id="UP000326367"/>
    </source>
</evidence>
<feature type="region of interest" description="Disordered" evidence="1">
    <location>
        <begin position="19"/>
        <end position="68"/>
    </location>
</feature>
<protein>
    <recommendedName>
        <fullName evidence="4">Lipoprotein</fullName>
    </recommendedName>
</protein>
<gene>
    <name evidence="2" type="ORF">FJU31_00435</name>
</gene>
<dbReference type="RefSeq" id="WP_150453030.1">
    <property type="nucleotide sequence ID" value="NZ_VYKI01000001.1"/>
</dbReference>
<dbReference type="PROSITE" id="PS51257">
    <property type="entry name" value="PROKAR_LIPOPROTEIN"/>
    <property type="match status" value="1"/>
</dbReference>
<dbReference type="Proteomes" id="UP000326367">
    <property type="component" value="Unassembled WGS sequence"/>
</dbReference>
<evidence type="ECO:0000313" key="2">
    <source>
        <dbReference type="EMBL" id="KAA9004356.1"/>
    </source>
</evidence>
<evidence type="ECO:0008006" key="4">
    <source>
        <dbReference type="Google" id="ProtNLM"/>
    </source>
</evidence>
<evidence type="ECO:0000256" key="1">
    <source>
        <dbReference type="SAM" id="MobiDB-lite"/>
    </source>
</evidence>